<organism evidence="2 3">
    <name type="scientific">Virgibacillus siamensis</name>
    <dbReference type="NCBI Taxonomy" id="480071"/>
    <lineage>
        <taxon>Bacteria</taxon>
        <taxon>Bacillati</taxon>
        <taxon>Bacillota</taxon>
        <taxon>Bacilli</taxon>
        <taxon>Bacillales</taxon>
        <taxon>Bacillaceae</taxon>
        <taxon>Virgibacillus</taxon>
    </lineage>
</organism>
<keyword evidence="1" id="KW-1133">Transmembrane helix</keyword>
<name>A0ABP3QVF2_9BACI</name>
<dbReference type="RefSeq" id="WP_343811432.1">
    <property type="nucleotide sequence ID" value="NZ_BAAADS010000009.1"/>
</dbReference>
<comment type="caution">
    <text evidence="2">The sequence shown here is derived from an EMBL/GenBank/DDBJ whole genome shotgun (WGS) entry which is preliminary data.</text>
</comment>
<evidence type="ECO:0000313" key="2">
    <source>
        <dbReference type="EMBL" id="GAA0598367.1"/>
    </source>
</evidence>
<accession>A0ABP3QVF2</accession>
<feature type="transmembrane region" description="Helical" evidence="1">
    <location>
        <begin position="144"/>
        <end position="167"/>
    </location>
</feature>
<gene>
    <name evidence="2" type="ORF">GCM10009001_13140</name>
</gene>
<evidence type="ECO:0008006" key="4">
    <source>
        <dbReference type="Google" id="ProtNLM"/>
    </source>
</evidence>
<feature type="transmembrane region" description="Helical" evidence="1">
    <location>
        <begin position="63"/>
        <end position="82"/>
    </location>
</feature>
<protein>
    <recommendedName>
        <fullName evidence="4">Integral membrane protein</fullName>
    </recommendedName>
</protein>
<keyword evidence="1" id="KW-0812">Transmembrane</keyword>
<proteinExistence type="predicted"/>
<dbReference type="Proteomes" id="UP001500866">
    <property type="component" value="Unassembled WGS sequence"/>
</dbReference>
<feature type="transmembrane region" description="Helical" evidence="1">
    <location>
        <begin position="37"/>
        <end position="56"/>
    </location>
</feature>
<reference evidence="3" key="1">
    <citation type="journal article" date="2019" name="Int. J. Syst. Evol. Microbiol.">
        <title>The Global Catalogue of Microorganisms (GCM) 10K type strain sequencing project: providing services to taxonomists for standard genome sequencing and annotation.</title>
        <authorList>
            <consortium name="The Broad Institute Genomics Platform"/>
            <consortium name="The Broad Institute Genome Sequencing Center for Infectious Disease"/>
            <person name="Wu L."/>
            <person name="Ma J."/>
        </authorList>
    </citation>
    <scope>NUCLEOTIDE SEQUENCE [LARGE SCALE GENOMIC DNA]</scope>
    <source>
        <strain evidence="3">JCM 15395</strain>
    </source>
</reference>
<feature type="transmembrane region" description="Helical" evidence="1">
    <location>
        <begin position="179"/>
        <end position="202"/>
    </location>
</feature>
<dbReference type="EMBL" id="BAAADS010000009">
    <property type="protein sequence ID" value="GAA0598367.1"/>
    <property type="molecule type" value="Genomic_DNA"/>
</dbReference>
<feature type="transmembrane region" description="Helical" evidence="1">
    <location>
        <begin position="88"/>
        <end position="109"/>
    </location>
</feature>
<sequence length="219" mass="25518">MTEKKSIDKKLIIMDLIFYAALPYFIWKYGQDPLGDYAAMLISTVPGFLYTIYRFFVEKEFNIAGFLGIGALFLGTTVDLLSGSAEQMLWNSVYLGLFYVGIHIITFFVRRPLALYFAVDFAYLQGHARKDSTNLFFQRGIFKWFQYIQILFIVRGLFMAGLKVYLLQEYGVDGYDEMLIYRQVAGWFFGILIGGIFFYTNVPIQRFLDRQRGDHQKES</sequence>
<dbReference type="NCBIfam" id="NF041646">
    <property type="entry name" value="VC0807_fam"/>
    <property type="match status" value="1"/>
</dbReference>
<evidence type="ECO:0000256" key="1">
    <source>
        <dbReference type="SAM" id="Phobius"/>
    </source>
</evidence>
<evidence type="ECO:0000313" key="3">
    <source>
        <dbReference type="Proteomes" id="UP001500866"/>
    </source>
</evidence>
<feature type="transmembrane region" description="Helical" evidence="1">
    <location>
        <begin position="12"/>
        <end position="31"/>
    </location>
</feature>
<keyword evidence="1" id="KW-0472">Membrane</keyword>
<keyword evidence="3" id="KW-1185">Reference proteome</keyword>